<comment type="caution">
    <text evidence="2">The sequence shown here is derived from an EMBL/GenBank/DDBJ whole genome shotgun (WGS) entry which is preliminary data.</text>
</comment>
<gene>
    <name evidence="2" type="primary">pgsC</name>
    <name evidence="2" type="ORF">KJ970_15500</name>
</gene>
<dbReference type="EMBL" id="JAHJDP010000087">
    <property type="protein sequence ID" value="MBU2692327.1"/>
    <property type="molecule type" value="Genomic_DNA"/>
</dbReference>
<feature type="transmembrane region" description="Helical" evidence="1">
    <location>
        <begin position="100"/>
        <end position="117"/>
    </location>
</feature>
<feature type="transmembrane region" description="Helical" evidence="1">
    <location>
        <begin position="48"/>
        <end position="66"/>
    </location>
</feature>
<dbReference type="InterPro" id="IPR008338">
    <property type="entry name" value="Capsule_biosynth_CapC"/>
</dbReference>
<dbReference type="PRINTS" id="PR01759">
    <property type="entry name" value="CAPSULEPROTC"/>
</dbReference>
<dbReference type="Proteomes" id="UP000777784">
    <property type="component" value="Unassembled WGS sequence"/>
</dbReference>
<dbReference type="Pfam" id="PF14102">
    <property type="entry name" value="Caps_synth_CapC"/>
    <property type="match status" value="1"/>
</dbReference>
<keyword evidence="1" id="KW-0812">Transmembrane</keyword>
<keyword evidence="1" id="KW-0472">Membrane</keyword>
<sequence>MLIAEAIGLGLVASLLFTEAVGFAAGGFVVPGYIALFLDQPLKLLGTSIAAVITFVCVKLAGRVFLLYGRRNLVLAVLLGFVFGALMERLPVIAFTSREGISAIGYIIPGLIAYWMTRQGIIQTVAAMFIAAVLVRLALIVLHGGALLEANIY</sequence>
<accession>A0A948RZ75</accession>
<proteinExistence type="predicted"/>
<feature type="transmembrane region" description="Helical" evidence="1">
    <location>
        <begin position="124"/>
        <end position="148"/>
    </location>
</feature>
<evidence type="ECO:0000313" key="3">
    <source>
        <dbReference type="Proteomes" id="UP000777784"/>
    </source>
</evidence>
<reference evidence="2" key="1">
    <citation type="submission" date="2021-05" db="EMBL/GenBank/DDBJ databases">
        <title>Energy efficiency and biological interactions define the core microbiome of deep oligotrophic groundwater.</title>
        <authorList>
            <person name="Mehrshad M."/>
            <person name="Lopez-Fernandez M."/>
            <person name="Bell E."/>
            <person name="Bernier-Latmani R."/>
            <person name="Bertilsson S."/>
            <person name="Dopson M."/>
        </authorList>
    </citation>
    <scope>NUCLEOTIDE SEQUENCE</scope>
    <source>
        <strain evidence="2">Modern_marine.mb.64</strain>
    </source>
</reference>
<protein>
    <submittedName>
        <fullName evidence="2">Poly-gamma-glutamate biosynthesis protein PgsC</fullName>
    </submittedName>
</protein>
<dbReference type="AlphaFoldDB" id="A0A948RZ75"/>
<name>A0A948RZ75_UNCEI</name>
<organism evidence="2 3">
    <name type="scientific">Eiseniibacteriota bacterium</name>
    <dbReference type="NCBI Taxonomy" id="2212470"/>
    <lineage>
        <taxon>Bacteria</taxon>
        <taxon>Candidatus Eiseniibacteriota</taxon>
    </lineage>
</organism>
<dbReference type="NCBIfam" id="TIGR04011">
    <property type="entry name" value="poly_gGlu_PgsC"/>
    <property type="match status" value="1"/>
</dbReference>
<feature type="transmembrane region" description="Helical" evidence="1">
    <location>
        <begin position="73"/>
        <end position="94"/>
    </location>
</feature>
<keyword evidence="1" id="KW-1133">Transmembrane helix</keyword>
<dbReference type="GO" id="GO:0016020">
    <property type="term" value="C:membrane"/>
    <property type="evidence" value="ECO:0007669"/>
    <property type="project" value="InterPro"/>
</dbReference>
<dbReference type="GO" id="GO:0045227">
    <property type="term" value="P:capsule polysaccharide biosynthetic process"/>
    <property type="evidence" value="ECO:0007669"/>
    <property type="project" value="InterPro"/>
</dbReference>
<evidence type="ECO:0000313" key="2">
    <source>
        <dbReference type="EMBL" id="MBU2692327.1"/>
    </source>
</evidence>
<evidence type="ECO:0000256" key="1">
    <source>
        <dbReference type="SAM" id="Phobius"/>
    </source>
</evidence>